<accession>A0ABM0GST4</accession>
<evidence type="ECO:0000313" key="3">
    <source>
        <dbReference type="RefSeq" id="XP_002736580.1"/>
    </source>
</evidence>
<proteinExistence type="predicted"/>
<dbReference type="GeneID" id="100370855"/>
<keyword evidence="2" id="KW-1185">Reference proteome</keyword>
<name>A0ABM0GST4_SACKO</name>
<evidence type="ECO:0000256" key="1">
    <source>
        <dbReference type="SAM" id="SignalP"/>
    </source>
</evidence>
<keyword evidence="1" id="KW-0732">Signal</keyword>
<dbReference type="Proteomes" id="UP000694865">
    <property type="component" value="Unplaced"/>
</dbReference>
<feature type="signal peptide" evidence="1">
    <location>
        <begin position="1"/>
        <end position="21"/>
    </location>
</feature>
<evidence type="ECO:0000313" key="2">
    <source>
        <dbReference type="Proteomes" id="UP000694865"/>
    </source>
</evidence>
<organism evidence="2 3">
    <name type="scientific">Saccoglossus kowalevskii</name>
    <name type="common">Acorn worm</name>
    <dbReference type="NCBI Taxonomy" id="10224"/>
    <lineage>
        <taxon>Eukaryota</taxon>
        <taxon>Metazoa</taxon>
        <taxon>Hemichordata</taxon>
        <taxon>Enteropneusta</taxon>
        <taxon>Harrimaniidae</taxon>
        <taxon>Saccoglossus</taxon>
    </lineage>
</organism>
<gene>
    <name evidence="3" type="primary">LOC100370855</name>
</gene>
<sequence>MEVKIILVCTAIAVFAAIVYGEEPKDILKDIDEKDMEDLFKEWELSRAEGKRQPMAMCVNDDRYCVGWKRDEDKRDPEQWKKRHLKLKGLNMQDAWKRSVRRRSAPAEE</sequence>
<reference evidence="3" key="1">
    <citation type="submission" date="2025-08" db="UniProtKB">
        <authorList>
            <consortium name="RefSeq"/>
        </authorList>
    </citation>
    <scope>IDENTIFICATION</scope>
    <source>
        <tissue evidence="3">Testes</tissue>
    </source>
</reference>
<feature type="chain" id="PRO_5046332155" evidence="1">
    <location>
        <begin position="22"/>
        <end position="109"/>
    </location>
</feature>
<dbReference type="RefSeq" id="XP_002736580.1">
    <property type="nucleotide sequence ID" value="XM_002736534.2"/>
</dbReference>
<protein>
    <submittedName>
        <fullName evidence="3">Uncharacterized protein LOC100370855</fullName>
    </submittedName>
</protein>